<name>A0A839EDI9_9MICO</name>
<dbReference type="Proteomes" id="UP000585905">
    <property type="component" value="Unassembled WGS sequence"/>
</dbReference>
<keyword evidence="2" id="KW-0472">Membrane</keyword>
<evidence type="ECO:0000256" key="1">
    <source>
        <dbReference type="SAM" id="MobiDB-lite"/>
    </source>
</evidence>
<evidence type="ECO:0000256" key="3">
    <source>
        <dbReference type="SAM" id="SignalP"/>
    </source>
</evidence>
<comment type="caution">
    <text evidence="4">The sequence shown here is derived from an EMBL/GenBank/DDBJ whole genome shotgun (WGS) entry which is preliminary data.</text>
</comment>
<keyword evidence="2" id="KW-1133">Transmembrane helix</keyword>
<proteinExistence type="predicted"/>
<feature type="transmembrane region" description="Helical" evidence="2">
    <location>
        <begin position="62"/>
        <end position="83"/>
    </location>
</feature>
<feature type="chain" id="PRO_5032302047" evidence="3">
    <location>
        <begin position="25"/>
        <end position="210"/>
    </location>
</feature>
<feature type="region of interest" description="Disordered" evidence="1">
    <location>
        <begin position="185"/>
        <end position="210"/>
    </location>
</feature>
<accession>A0A839EDI9</accession>
<gene>
    <name evidence="4" type="ORF">FHX53_002106</name>
</gene>
<reference evidence="4 5" key="1">
    <citation type="submission" date="2020-07" db="EMBL/GenBank/DDBJ databases">
        <title>Sequencing the genomes of 1000 actinobacteria strains.</title>
        <authorList>
            <person name="Klenk H.-P."/>
        </authorList>
    </citation>
    <scope>NUCLEOTIDE SEQUENCE [LARGE SCALE GENOMIC DNA]</scope>
    <source>
        <strain evidence="4 5">DSM 19663</strain>
    </source>
</reference>
<keyword evidence="3" id="KW-0732">Signal</keyword>
<feature type="signal peptide" evidence="3">
    <location>
        <begin position="1"/>
        <end position="24"/>
    </location>
</feature>
<dbReference type="AlphaFoldDB" id="A0A839EDI9"/>
<feature type="transmembrane region" description="Helical" evidence="2">
    <location>
        <begin position="95"/>
        <end position="115"/>
    </location>
</feature>
<keyword evidence="2" id="KW-0812">Transmembrane</keyword>
<keyword evidence="5" id="KW-1185">Reference proteome</keyword>
<protein>
    <submittedName>
        <fullName evidence="4">Heme A synthase</fullName>
    </submittedName>
</protein>
<evidence type="ECO:0000313" key="5">
    <source>
        <dbReference type="Proteomes" id="UP000585905"/>
    </source>
</evidence>
<dbReference type="EMBL" id="JACGWX010000005">
    <property type="protein sequence ID" value="MBA8848502.1"/>
    <property type="molecule type" value="Genomic_DNA"/>
</dbReference>
<feature type="transmembrane region" description="Helical" evidence="2">
    <location>
        <begin position="34"/>
        <end position="55"/>
    </location>
</feature>
<evidence type="ECO:0000313" key="4">
    <source>
        <dbReference type="EMBL" id="MBA8848502.1"/>
    </source>
</evidence>
<sequence length="210" mass="20247">MTQTHRALAALALLGASVVHLAVAASGTATPVALLLGVLGVAEATGAAAVARGALAARPGALAALLILPIVVPMGALTIASALERPDLTGALVQPTLLGAALLSFAGALVAATAARRLRATDARPSAPAAPTRPARQATLLVTAALVTGLVSAPAVASAGPGLVPGAPVASLTDQTGTIDEADTADEDAADDAPRFAAPNGHEGHVGYAP</sequence>
<dbReference type="RefSeq" id="WP_182491288.1">
    <property type="nucleotide sequence ID" value="NZ_BAAAOV010000006.1"/>
</dbReference>
<organism evidence="4 5">
    <name type="scientific">Microcella alkalica</name>
    <dbReference type="NCBI Taxonomy" id="355930"/>
    <lineage>
        <taxon>Bacteria</taxon>
        <taxon>Bacillati</taxon>
        <taxon>Actinomycetota</taxon>
        <taxon>Actinomycetes</taxon>
        <taxon>Micrococcales</taxon>
        <taxon>Microbacteriaceae</taxon>
        <taxon>Microcella</taxon>
    </lineage>
</organism>
<evidence type="ECO:0000256" key="2">
    <source>
        <dbReference type="SAM" id="Phobius"/>
    </source>
</evidence>